<accession>A0A9D1ZUI7</accession>
<feature type="domain" description="Helicase C-terminal" evidence="11">
    <location>
        <begin position="469"/>
        <end position="650"/>
    </location>
</feature>
<evidence type="ECO:0000313" key="12">
    <source>
        <dbReference type="EMBL" id="HIY95758.1"/>
    </source>
</evidence>
<comment type="caution">
    <text evidence="12">The sequence shown here is derived from an EMBL/GenBank/DDBJ whole genome shotgun (WGS) entry which is preliminary data.</text>
</comment>
<dbReference type="Proteomes" id="UP000824134">
    <property type="component" value="Unassembled WGS sequence"/>
</dbReference>
<keyword evidence="4 12" id="KW-0347">Helicase</keyword>
<dbReference type="InterPro" id="IPR013701">
    <property type="entry name" value="Lhr-like_DEAD/DEAH_assoc"/>
</dbReference>
<evidence type="ECO:0000256" key="9">
    <source>
        <dbReference type="SAM" id="MobiDB-lite"/>
    </source>
</evidence>
<dbReference type="GO" id="GO:0016887">
    <property type="term" value="F:ATP hydrolysis activity"/>
    <property type="evidence" value="ECO:0007669"/>
    <property type="project" value="TreeGrafter"/>
</dbReference>
<dbReference type="Pfam" id="PF23234">
    <property type="entry name" value="WHD_4th_Lhr"/>
    <property type="match status" value="1"/>
</dbReference>
<feature type="region of interest" description="Disordered" evidence="9">
    <location>
        <begin position="1164"/>
        <end position="1186"/>
    </location>
</feature>
<evidence type="ECO:0000313" key="13">
    <source>
        <dbReference type="Proteomes" id="UP000824134"/>
    </source>
</evidence>
<protein>
    <submittedName>
        <fullName evidence="12">DEAD/DEAH box helicase</fullName>
    </submittedName>
</protein>
<keyword evidence="1" id="KW-0547">Nucleotide-binding</keyword>
<keyword evidence="5" id="KW-0067">ATP-binding</keyword>
<dbReference type="InterPro" id="IPR001650">
    <property type="entry name" value="Helicase_C-like"/>
</dbReference>
<proteinExistence type="predicted"/>
<dbReference type="SMART" id="SM00490">
    <property type="entry name" value="HELICc"/>
    <property type="match status" value="1"/>
</dbReference>
<dbReference type="Pfam" id="PF08494">
    <property type="entry name" value="DEAD_assoc"/>
    <property type="match status" value="1"/>
</dbReference>
<dbReference type="EMBL" id="DXCN01000069">
    <property type="protein sequence ID" value="HIY95758.1"/>
    <property type="molecule type" value="Genomic_DNA"/>
</dbReference>
<organism evidence="12 13">
    <name type="scientific">Candidatus Rothia avicola</name>
    <dbReference type="NCBI Taxonomy" id="2840478"/>
    <lineage>
        <taxon>Bacteria</taxon>
        <taxon>Bacillati</taxon>
        <taxon>Actinomycetota</taxon>
        <taxon>Actinomycetes</taxon>
        <taxon>Micrococcales</taxon>
        <taxon>Micrococcaceae</taxon>
        <taxon>Rothia</taxon>
    </lineage>
</organism>
<dbReference type="InterPro" id="IPR027417">
    <property type="entry name" value="P-loop_NTPase"/>
</dbReference>
<dbReference type="GO" id="GO:0003677">
    <property type="term" value="F:DNA binding"/>
    <property type="evidence" value="ECO:0007669"/>
    <property type="project" value="UniProtKB-KW"/>
</dbReference>
<keyword evidence="3" id="KW-0378">Hydrolase</keyword>
<dbReference type="PROSITE" id="PS51194">
    <property type="entry name" value="HELICASE_CTER"/>
    <property type="match status" value="1"/>
</dbReference>
<dbReference type="InterPro" id="IPR055367">
    <property type="entry name" value="WH4_Lhr"/>
</dbReference>
<feature type="region of interest" description="Disordered" evidence="9">
    <location>
        <begin position="370"/>
        <end position="400"/>
    </location>
</feature>
<evidence type="ECO:0000256" key="6">
    <source>
        <dbReference type="ARBA" id="ARBA00023125"/>
    </source>
</evidence>
<dbReference type="InterPro" id="IPR014001">
    <property type="entry name" value="Helicase_ATP-bd"/>
</dbReference>
<dbReference type="InterPro" id="IPR045628">
    <property type="entry name" value="Lhr_WH_dom"/>
</dbReference>
<evidence type="ECO:0000256" key="8">
    <source>
        <dbReference type="ARBA" id="ARBA00023235"/>
    </source>
</evidence>
<feature type="region of interest" description="Disordered" evidence="9">
    <location>
        <begin position="273"/>
        <end position="300"/>
    </location>
</feature>
<keyword evidence="7" id="KW-0234">DNA repair</keyword>
<dbReference type="InterPro" id="IPR055368">
    <property type="entry name" value="WH3_Lhr"/>
</dbReference>
<feature type="compositionally biased region" description="Low complexity" evidence="9">
    <location>
        <begin position="1166"/>
        <end position="1182"/>
    </location>
</feature>
<dbReference type="Pfam" id="PF23236">
    <property type="entry name" value="WHD_2nd_Lhr"/>
    <property type="match status" value="2"/>
</dbReference>
<dbReference type="CDD" id="cd18796">
    <property type="entry name" value="SF2_C_LHR"/>
    <property type="match status" value="1"/>
</dbReference>
<dbReference type="Pfam" id="PF00271">
    <property type="entry name" value="Helicase_C"/>
    <property type="match status" value="1"/>
</dbReference>
<reference evidence="12" key="2">
    <citation type="submission" date="2021-04" db="EMBL/GenBank/DDBJ databases">
        <authorList>
            <person name="Gilroy R."/>
        </authorList>
    </citation>
    <scope>NUCLEOTIDE SEQUENCE</scope>
    <source>
        <strain evidence="12">ChiHjej12B11-9195</strain>
    </source>
</reference>
<dbReference type="Pfam" id="PF00270">
    <property type="entry name" value="DEAD"/>
    <property type="match status" value="1"/>
</dbReference>
<reference evidence="12" key="1">
    <citation type="journal article" date="2021" name="PeerJ">
        <title>Extensive microbial diversity within the chicken gut microbiome revealed by metagenomics and culture.</title>
        <authorList>
            <person name="Gilroy R."/>
            <person name="Ravi A."/>
            <person name="Getino M."/>
            <person name="Pursley I."/>
            <person name="Horton D.L."/>
            <person name="Alikhan N.F."/>
            <person name="Baker D."/>
            <person name="Gharbi K."/>
            <person name="Hall N."/>
            <person name="Watson M."/>
            <person name="Adriaenssens E.M."/>
            <person name="Foster-Nyarko E."/>
            <person name="Jarju S."/>
            <person name="Secka A."/>
            <person name="Antonio M."/>
            <person name="Oren A."/>
            <person name="Chaudhuri R.R."/>
            <person name="La Ragione R."/>
            <person name="Hildebrand F."/>
            <person name="Pallen M.J."/>
        </authorList>
    </citation>
    <scope>NUCLEOTIDE SEQUENCE</scope>
    <source>
        <strain evidence="12">ChiHjej12B11-9195</strain>
    </source>
</reference>
<dbReference type="Pfam" id="PF23235">
    <property type="entry name" value="WHD_3rd_Lhr"/>
    <property type="match status" value="1"/>
</dbReference>
<feature type="domain" description="Helicase ATP-binding" evidence="10">
    <location>
        <begin position="36"/>
        <end position="249"/>
    </location>
</feature>
<dbReference type="SMART" id="SM00487">
    <property type="entry name" value="DEXDc"/>
    <property type="match status" value="1"/>
</dbReference>
<dbReference type="SUPFAM" id="SSF52540">
    <property type="entry name" value="P-loop containing nucleoside triphosphate hydrolases"/>
    <property type="match status" value="1"/>
</dbReference>
<dbReference type="InterPro" id="IPR052511">
    <property type="entry name" value="ATP-dep_Helicase"/>
</dbReference>
<evidence type="ECO:0000256" key="5">
    <source>
        <dbReference type="ARBA" id="ARBA00022840"/>
    </source>
</evidence>
<dbReference type="PANTHER" id="PTHR47962:SF5">
    <property type="entry name" value="ATP-DEPENDENT HELICASE LHR-RELATED"/>
    <property type="match status" value="1"/>
</dbReference>
<dbReference type="Gene3D" id="3.40.50.300">
    <property type="entry name" value="P-loop containing nucleotide triphosphate hydrolases"/>
    <property type="match status" value="2"/>
</dbReference>
<evidence type="ECO:0000256" key="1">
    <source>
        <dbReference type="ARBA" id="ARBA00022741"/>
    </source>
</evidence>
<sequence length="1873" mass="198185">MAEPVTSRALSFFSAPTRRWFEGAFSAPTAAQAGAWEAISAGHHTLVIAPTGSGKTLSAFLWALDRLHFENHGGGGLGAAKDEGADAAGGQAQQAGGGGTRVLYISPLKALGVDVERNLRAPLIGIAQTARQLGVEPPQVRVGVRSGDTPAKERRQLISNPPDILITTPESLFLMLTSKARSTLTKVHTVIIDEVHAVAGTKRGAHLAVTLERLDQILETPAQRVGLSATVEPVETVARFLGGSVPVQIVRPPSAKKWELTLSVPVPDMTTLGGPNAYGEGDNSFKQGGSPRPAPAPAESGAYLDKLTERTRSQIRSLDATEFEDRAFDDGTVQADTLADASTRPEVSVRLAESLPQGVTMAEALGIRPVAGPALGSQPDEPSSDYFDQPLPARTPGSRMGGEQALWDAVGVFPGEETAASLQAQAQAQPRTQPALTIEEVQVAASAPGGSTRGETPNLNGYQASIWPHVEERIVDLVEANRSTIVFANSRGLAEKLTARLNEIYLGRLEARGELGEVTASASTGARTYAATGGEPPVLARAHHGSVSKDQRTLIEEALKSGQLRCVVATSSLELGIDMGHVDLVIQVEAPHSVASGLQRVGRAGHQVGEVSRGYLYPKHRGDLLNATVTVQRMLAGQIEPLAIPANPLDILAQQTVAACALGPISVEAWFEALRATAPFATLPRAAFEATLDLLAGKYPSDEFAELRPRIVWDRDAGTIEGRPGAQRLAVTSGGTIPDRGLFPVFIAGAEDSKAPKRVGELDEEMVYESRAGDVIALGASSWRIEDISHDRVTVTPAPGVPGRLPFWHGDSPGRPVDLGRALGAFTRELALENSKDAGAAHARLRGLGLDQWAADNLLAYVAEQAEATGQVPSEKHLLVERFRDELGDWRLILHSPLGMPVHSPWALAVGARAEERYGVKASAMAADDGIVLRIPAMEAEPPGADLFIFDPAELEDIVTERVGNSALFASRFRENAARALLLPRKDPGRRTPLWQQRQRSAQLLDVARKYPTFPLLLETARECLQDVYDLPALTALHKDLDAKKVRISEVETETPSPFARTLLFGYVAQFLYDGDSPLAERRAAALALDPALLAELLGKDELRELLDVEVIRSTEARLQRTATGYRLRGVEGAADLLRLLGPLTAAEAAQRLRVLLDQGTGGDAGADAGQDASVPAAEAEAGQPGERVLTEAEATDHLEALVKAGRALRFRLHGRELYAAIEDAARLRDALGVPLPIGVPLAFLEPVEAPLVDLVARYARTHAPFTAAQAAAALSLGVSVVDTALRTLAADRRVISGEFLPEELRAELATARTGSTDPAYLAGTEWVDASVLRTLRARSLAALRADVEPVAPGTYARFLPPWQNVGSWQVTETTAAPGTFGAPAQPISVRRDESAMLSGYDGLLTVIDQLAGVRVPASALEPLILKARISDYTPALLDSAMSAGDVIWTGAGQLAGDDGWVALHLGETAALTLPDEVERAEALAALGALENTLYELLTGGLFFSQIQTQLAALATSLGNTLPSTQEISTALWNLVWAGLVTGDTFAPVRALITGGASAHKVAAPAPRARSVGMRRGTSRLSASRLGVGVGRAPTLSAQVAPINGGRWARIEAEPLDTTVAAAARAELLMDRYGVLTRGAVTVEDTPGGFAGVYRVLSAAEEKGLARRGYFIEGLGAAQFSSSSTVDRLRAADDTTAVENEGQDAAPGASAYTPVRRTRHSVTLLAATDPANPYGATLPWPASVAWDSNRTPIKHKPGRKAGAVVILVDGELTFYLERGGKTLLPFTDRADRVEVSAPLIGQLVRAGVADKIVIETAGGVDVLSTPGPLPPAPDQPDAAAAGGEHPVITLRRALLAAGFYATPRGLRMRKDYS</sequence>
<dbReference type="GO" id="GO:0004386">
    <property type="term" value="F:helicase activity"/>
    <property type="evidence" value="ECO:0007669"/>
    <property type="project" value="UniProtKB-KW"/>
</dbReference>
<evidence type="ECO:0000256" key="7">
    <source>
        <dbReference type="ARBA" id="ARBA00023204"/>
    </source>
</evidence>
<evidence type="ECO:0000256" key="2">
    <source>
        <dbReference type="ARBA" id="ARBA00022763"/>
    </source>
</evidence>
<name>A0A9D1ZUI7_9MICC</name>
<dbReference type="GO" id="GO:0006281">
    <property type="term" value="P:DNA repair"/>
    <property type="evidence" value="ECO:0007669"/>
    <property type="project" value="UniProtKB-KW"/>
</dbReference>
<keyword evidence="6" id="KW-0238">DNA-binding</keyword>
<evidence type="ECO:0000259" key="11">
    <source>
        <dbReference type="PROSITE" id="PS51194"/>
    </source>
</evidence>
<dbReference type="PROSITE" id="PS51192">
    <property type="entry name" value="HELICASE_ATP_BIND_1"/>
    <property type="match status" value="1"/>
</dbReference>
<gene>
    <name evidence="12" type="ORF">H9821_08915</name>
</gene>
<dbReference type="Pfam" id="PF19306">
    <property type="entry name" value="WHD_Lhr"/>
    <property type="match status" value="1"/>
</dbReference>
<dbReference type="InterPro" id="IPR055369">
    <property type="entry name" value="WH2_Lhr"/>
</dbReference>
<keyword evidence="8" id="KW-0413">Isomerase</keyword>
<evidence type="ECO:0000256" key="4">
    <source>
        <dbReference type="ARBA" id="ARBA00022806"/>
    </source>
</evidence>
<evidence type="ECO:0000259" key="10">
    <source>
        <dbReference type="PROSITE" id="PS51192"/>
    </source>
</evidence>
<dbReference type="InterPro" id="IPR011545">
    <property type="entry name" value="DEAD/DEAH_box_helicase_dom"/>
</dbReference>
<evidence type="ECO:0000256" key="3">
    <source>
        <dbReference type="ARBA" id="ARBA00022801"/>
    </source>
</evidence>
<keyword evidence="2" id="KW-0227">DNA damage</keyword>
<dbReference type="GO" id="GO:0005524">
    <property type="term" value="F:ATP binding"/>
    <property type="evidence" value="ECO:0007669"/>
    <property type="project" value="UniProtKB-KW"/>
</dbReference>
<dbReference type="PANTHER" id="PTHR47962">
    <property type="entry name" value="ATP-DEPENDENT HELICASE LHR-RELATED-RELATED"/>
    <property type="match status" value="1"/>
</dbReference>